<feature type="domain" description="Hikeshi-like C-terminal" evidence="3">
    <location>
        <begin position="180"/>
        <end position="239"/>
    </location>
</feature>
<keyword evidence="5" id="KW-1185">Reference proteome</keyword>
<dbReference type="InterPro" id="IPR031318">
    <property type="entry name" value="OPI10"/>
</dbReference>
<dbReference type="STRING" id="400727.A0A2T7PIE2"/>
<accession>A0A2T7PIE2</accession>
<organism evidence="4 5">
    <name type="scientific">Pomacea canaliculata</name>
    <name type="common">Golden apple snail</name>
    <dbReference type="NCBI Taxonomy" id="400727"/>
    <lineage>
        <taxon>Eukaryota</taxon>
        <taxon>Metazoa</taxon>
        <taxon>Spiralia</taxon>
        <taxon>Lophotrochozoa</taxon>
        <taxon>Mollusca</taxon>
        <taxon>Gastropoda</taxon>
        <taxon>Caenogastropoda</taxon>
        <taxon>Architaenioglossa</taxon>
        <taxon>Ampullarioidea</taxon>
        <taxon>Ampullariidae</taxon>
        <taxon>Pomacea</taxon>
    </lineage>
</organism>
<evidence type="ECO:0000313" key="4">
    <source>
        <dbReference type="EMBL" id="PVD33167.1"/>
    </source>
</evidence>
<proteinExistence type="inferred from homology"/>
<dbReference type="InterPro" id="IPR048364">
    <property type="entry name" value="Hikeshi-like_C"/>
</dbReference>
<feature type="domain" description="Hikeshi-like N-terminal" evidence="2">
    <location>
        <begin position="51"/>
        <end position="172"/>
    </location>
</feature>
<dbReference type="GO" id="GO:0061608">
    <property type="term" value="F:nuclear import signal receptor activity"/>
    <property type="evidence" value="ECO:0007669"/>
    <property type="project" value="TreeGrafter"/>
</dbReference>
<dbReference type="PANTHER" id="PTHR12925">
    <property type="entry name" value="HIKESHI FAMILY MEMBER"/>
    <property type="match status" value="1"/>
</dbReference>
<gene>
    <name evidence="4" type="ORF">C0Q70_04416</name>
</gene>
<dbReference type="GO" id="GO:0005634">
    <property type="term" value="C:nucleus"/>
    <property type="evidence" value="ECO:0007669"/>
    <property type="project" value="TreeGrafter"/>
</dbReference>
<dbReference type="GO" id="GO:0030544">
    <property type="term" value="F:Hsp70 protein binding"/>
    <property type="evidence" value="ECO:0007669"/>
    <property type="project" value="TreeGrafter"/>
</dbReference>
<evidence type="ECO:0000259" key="3">
    <source>
        <dbReference type="Pfam" id="PF21057"/>
    </source>
</evidence>
<dbReference type="PANTHER" id="PTHR12925:SF0">
    <property type="entry name" value="PROTEIN HIKESHI"/>
    <property type="match status" value="1"/>
</dbReference>
<dbReference type="GO" id="GO:0006606">
    <property type="term" value="P:protein import into nucleus"/>
    <property type="evidence" value="ECO:0007669"/>
    <property type="project" value="TreeGrafter"/>
</dbReference>
<reference evidence="4 5" key="1">
    <citation type="submission" date="2018-04" db="EMBL/GenBank/DDBJ databases">
        <title>The genome of golden apple snail Pomacea canaliculata provides insight into stress tolerance and invasive adaptation.</title>
        <authorList>
            <person name="Liu C."/>
            <person name="Liu B."/>
            <person name="Ren Y."/>
            <person name="Zhang Y."/>
            <person name="Wang H."/>
            <person name="Li S."/>
            <person name="Jiang F."/>
            <person name="Yin L."/>
            <person name="Zhang G."/>
            <person name="Qian W."/>
            <person name="Fan W."/>
        </authorList>
    </citation>
    <scope>NUCLEOTIDE SEQUENCE [LARGE SCALE GENOMIC DNA]</scope>
    <source>
        <strain evidence="4">SZHN2017</strain>
        <tissue evidence="4">Muscle</tissue>
    </source>
</reference>
<dbReference type="Pfam" id="PF05603">
    <property type="entry name" value="Hikeshi-like_N"/>
    <property type="match status" value="1"/>
</dbReference>
<evidence type="ECO:0000259" key="2">
    <source>
        <dbReference type="Pfam" id="PF05603"/>
    </source>
</evidence>
<dbReference type="OrthoDB" id="10248398at2759"/>
<evidence type="ECO:0000313" key="5">
    <source>
        <dbReference type="Proteomes" id="UP000245119"/>
    </source>
</evidence>
<dbReference type="InterPro" id="IPR008493">
    <property type="entry name" value="Hikeshi-like_N"/>
</dbReference>
<protein>
    <submittedName>
        <fullName evidence="4">Uncharacterized protein</fullName>
    </submittedName>
</protein>
<dbReference type="Pfam" id="PF21057">
    <property type="entry name" value="Hikeshi-like_C"/>
    <property type="match status" value="1"/>
</dbReference>
<comment type="similarity">
    <text evidence="1">Belongs to the OPI10 family.</text>
</comment>
<name>A0A2T7PIE2_POMCA</name>
<evidence type="ECO:0000256" key="1">
    <source>
        <dbReference type="ARBA" id="ARBA00006623"/>
    </source>
</evidence>
<dbReference type="GO" id="GO:0005829">
    <property type="term" value="C:cytosol"/>
    <property type="evidence" value="ECO:0007669"/>
    <property type="project" value="TreeGrafter"/>
</dbReference>
<sequence length="240" mass="27005">MVREAFVGASNVWYYCLRTPEKPTVRDSDYAFYVADLSTLLQAIPLGATTCMVDTQPQQVSDNQFLFNIPEADNINHVVVFMTGQMPFPDGLGGAVYFSWPQPQGPVWLLLGHISNQKPSAIFRIANLKSGGNSNDHQIHFGNLAIEQSHLAQIGISVEPLQQLSQQTPVTSSSDTSVAPFVEFSSKMLENFFNYASSFAVRQAEMVPNPTELFVPLSTLQKWFENFQRRLQQNLYFWKS</sequence>
<comment type="caution">
    <text evidence="4">The sequence shown here is derived from an EMBL/GenBank/DDBJ whole genome shotgun (WGS) entry which is preliminary data.</text>
</comment>
<dbReference type="EMBL" id="PZQS01000003">
    <property type="protein sequence ID" value="PVD33167.1"/>
    <property type="molecule type" value="Genomic_DNA"/>
</dbReference>
<dbReference type="AlphaFoldDB" id="A0A2T7PIE2"/>
<dbReference type="Proteomes" id="UP000245119">
    <property type="component" value="Linkage Group LG3"/>
</dbReference>